<dbReference type="Proteomes" id="UP000814033">
    <property type="component" value="Unassembled WGS sequence"/>
</dbReference>
<evidence type="ECO:0000313" key="2">
    <source>
        <dbReference type="Proteomes" id="UP000814033"/>
    </source>
</evidence>
<reference evidence="1" key="1">
    <citation type="submission" date="2021-02" db="EMBL/GenBank/DDBJ databases">
        <authorList>
            <consortium name="DOE Joint Genome Institute"/>
            <person name="Ahrendt S."/>
            <person name="Looney B.P."/>
            <person name="Miyauchi S."/>
            <person name="Morin E."/>
            <person name="Drula E."/>
            <person name="Courty P.E."/>
            <person name="Chicoki N."/>
            <person name="Fauchery L."/>
            <person name="Kohler A."/>
            <person name="Kuo A."/>
            <person name="Labutti K."/>
            <person name="Pangilinan J."/>
            <person name="Lipzen A."/>
            <person name="Riley R."/>
            <person name="Andreopoulos W."/>
            <person name="He G."/>
            <person name="Johnson J."/>
            <person name="Barry K.W."/>
            <person name="Grigoriev I.V."/>
            <person name="Nagy L."/>
            <person name="Hibbett D."/>
            <person name="Henrissat B."/>
            <person name="Matheny P.B."/>
            <person name="Labbe J."/>
            <person name="Martin F."/>
        </authorList>
    </citation>
    <scope>NUCLEOTIDE SEQUENCE</scope>
    <source>
        <strain evidence="1">FP105234-sp</strain>
    </source>
</reference>
<sequence>DPRTRIDRRRAVHGEWAAIAPKLVDAYLRWKYLQTREAASVDEEGPSAGQAHTFFVSVIGLTGYETARTVIQQVGDEANVALVLNGLLGGAPFLPELAFSLDLLEFYHQLRRRHQVGIQGFMKAVCSTISTSYYPALQERFSQAFDAYIELQRRLRKRADQALGRDSEHWRLKNSCPCCSFKQPGEPTLTPARLHAMDGCSSHKRLKGVGHTDERSFDSSYFLSPEQVDVFKDEVKPRSRRTTVEDVESDDDEHTPPAGGGLPTDVGGPTKCTDRWVTENASSTGKTAVVFEQTGIFVGACRHGIVELVEEMLQSGELAKYPLAVLDAYMRELGEGQCVGYDIGCSMGKTVEASSLKDRASALDLTLIVNAFHGYAHNRLCQLRHHPLYKLGLGLEDFETCERIFSSLGAVARLIRHASHFHWKMFIDLHLQQWDEDRYGELANFLYKNYKQAISVLRDYEPEVRMFKAATGYTDEDFEAWVVEERQYLQDAKKVPVAEQQEQAYVQALIDLDAAKYWVTVTPSSFADGFDEGVLKKAGKAAKEAERRAAVAKLSLAQNVVADLERRLGLAETWTPDTPEYQRILGILQRTQFDKAVDQLEGLVVQRLFELAKANISGTGELLHLLFLHGLANHISHAITRRSAAVRTALNAYNRLAPKQQPPRRIIQYDEVANYGWLGEFDLLKESRHDVLDKPWAQSANREVLTKYFKVHRAREEILRLNVEIPRLHAWLEAERVQYEKAEDSARAEDPRFADYLRHLHERRNVINDRHLRRLHQIYSLAGYTGPVSGGPRV</sequence>
<organism evidence="1 2">
    <name type="scientific">Auriscalpium vulgare</name>
    <dbReference type="NCBI Taxonomy" id="40419"/>
    <lineage>
        <taxon>Eukaryota</taxon>
        <taxon>Fungi</taxon>
        <taxon>Dikarya</taxon>
        <taxon>Basidiomycota</taxon>
        <taxon>Agaricomycotina</taxon>
        <taxon>Agaricomycetes</taxon>
        <taxon>Russulales</taxon>
        <taxon>Auriscalpiaceae</taxon>
        <taxon>Auriscalpium</taxon>
    </lineage>
</organism>
<evidence type="ECO:0000313" key="1">
    <source>
        <dbReference type="EMBL" id="KAI0038768.1"/>
    </source>
</evidence>
<proteinExistence type="predicted"/>
<feature type="non-terminal residue" evidence="1">
    <location>
        <position position="1"/>
    </location>
</feature>
<name>A0ACB8R4M5_9AGAM</name>
<protein>
    <submittedName>
        <fullName evidence="1">Uncharacterized protein</fullName>
    </submittedName>
</protein>
<dbReference type="EMBL" id="MU276416">
    <property type="protein sequence ID" value="KAI0038768.1"/>
    <property type="molecule type" value="Genomic_DNA"/>
</dbReference>
<reference evidence="1" key="2">
    <citation type="journal article" date="2022" name="New Phytol.">
        <title>Evolutionary transition to the ectomycorrhizal habit in the genomes of a hyperdiverse lineage of mushroom-forming fungi.</title>
        <authorList>
            <person name="Looney B."/>
            <person name="Miyauchi S."/>
            <person name="Morin E."/>
            <person name="Drula E."/>
            <person name="Courty P.E."/>
            <person name="Kohler A."/>
            <person name="Kuo A."/>
            <person name="LaButti K."/>
            <person name="Pangilinan J."/>
            <person name="Lipzen A."/>
            <person name="Riley R."/>
            <person name="Andreopoulos W."/>
            <person name="He G."/>
            <person name="Johnson J."/>
            <person name="Nolan M."/>
            <person name="Tritt A."/>
            <person name="Barry K.W."/>
            <person name="Grigoriev I.V."/>
            <person name="Nagy L.G."/>
            <person name="Hibbett D."/>
            <person name="Henrissat B."/>
            <person name="Matheny P.B."/>
            <person name="Labbe J."/>
            <person name="Martin F.M."/>
        </authorList>
    </citation>
    <scope>NUCLEOTIDE SEQUENCE</scope>
    <source>
        <strain evidence="1">FP105234-sp</strain>
    </source>
</reference>
<keyword evidence="2" id="KW-1185">Reference proteome</keyword>
<gene>
    <name evidence="1" type="ORF">FA95DRAFT_1449808</name>
</gene>
<accession>A0ACB8R4M5</accession>
<comment type="caution">
    <text evidence="1">The sequence shown here is derived from an EMBL/GenBank/DDBJ whole genome shotgun (WGS) entry which is preliminary data.</text>
</comment>
<feature type="non-terminal residue" evidence="1">
    <location>
        <position position="794"/>
    </location>
</feature>